<dbReference type="GO" id="GO:0015459">
    <property type="term" value="F:potassium channel regulator activity"/>
    <property type="evidence" value="ECO:0007669"/>
    <property type="project" value="TreeGrafter"/>
</dbReference>
<keyword evidence="8" id="KW-0407">Ion channel</keyword>
<keyword evidence="5" id="KW-0406">Ion transport</keyword>
<keyword evidence="6 9" id="KW-0472">Membrane</keyword>
<dbReference type="InterPro" id="IPR003930">
    <property type="entry name" value="K_chnl_Ca-activ_BK_bsu"/>
</dbReference>
<evidence type="ECO:0000256" key="7">
    <source>
        <dbReference type="ARBA" id="ARBA00023180"/>
    </source>
</evidence>
<dbReference type="OrthoDB" id="5962477at2759"/>
<dbReference type="GO" id="GO:0015269">
    <property type="term" value="F:calcium-activated potassium channel activity"/>
    <property type="evidence" value="ECO:0007669"/>
    <property type="project" value="InterPro"/>
</dbReference>
<evidence type="ECO:0000256" key="4">
    <source>
        <dbReference type="ARBA" id="ARBA00022989"/>
    </source>
</evidence>
<evidence type="ECO:0000256" key="9">
    <source>
        <dbReference type="SAM" id="Phobius"/>
    </source>
</evidence>
<reference evidence="10 12" key="2">
    <citation type="journal article" date="2013" name="Nature">
        <title>Insights into bilaterian evolution from three spiralian genomes.</title>
        <authorList>
            <person name="Simakov O."/>
            <person name="Marletaz F."/>
            <person name="Cho S.J."/>
            <person name="Edsinger-Gonzales E."/>
            <person name="Havlak P."/>
            <person name="Hellsten U."/>
            <person name="Kuo D.H."/>
            <person name="Larsson T."/>
            <person name="Lv J."/>
            <person name="Arendt D."/>
            <person name="Savage R."/>
            <person name="Osoegawa K."/>
            <person name="de Jong P."/>
            <person name="Grimwood J."/>
            <person name="Chapman J.A."/>
            <person name="Shapiro H."/>
            <person name="Aerts A."/>
            <person name="Otillar R.P."/>
            <person name="Terry A.Y."/>
            <person name="Boore J.L."/>
            <person name="Grigoriev I.V."/>
            <person name="Lindberg D.R."/>
            <person name="Seaver E.C."/>
            <person name="Weisblat D.A."/>
            <person name="Putnam N.H."/>
            <person name="Rokhsar D.S."/>
        </authorList>
    </citation>
    <scope>NUCLEOTIDE SEQUENCE</scope>
    <source>
        <strain evidence="10 12">I ESC-2004</strain>
    </source>
</reference>
<proteinExistence type="predicted"/>
<dbReference type="PANTHER" id="PTHR10258">
    <property type="entry name" value="CALCIUM-ACTIVATED POTASSIUM CHANNEL SUBUNIT BETA"/>
    <property type="match status" value="1"/>
</dbReference>
<comment type="subcellular location">
    <subcellularLocation>
        <location evidence="1">Membrane</location>
        <topology evidence="1">Multi-pass membrane protein</topology>
    </subcellularLocation>
</comment>
<dbReference type="Proteomes" id="UP000014760">
    <property type="component" value="Unassembled WGS sequence"/>
</dbReference>
<dbReference type="GO" id="GO:0008076">
    <property type="term" value="C:voltage-gated potassium channel complex"/>
    <property type="evidence" value="ECO:0007669"/>
    <property type="project" value="TreeGrafter"/>
</dbReference>
<dbReference type="EMBL" id="KB296161">
    <property type="protein sequence ID" value="ELU12170.1"/>
    <property type="molecule type" value="Genomic_DNA"/>
</dbReference>
<gene>
    <name evidence="10" type="ORF">CAPTEDRAFT_204716</name>
</gene>
<evidence type="ECO:0000313" key="10">
    <source>
        <dbReference type="EMBL" id="ELU12170.1"/>
    </source>
</evidence>
<name>R7V8Y4_CAPTE</name>
<evidence type="ECO:0000256" key="5">
    <source>
        <dbReference type="ARBA" id="ARBA00023065"/>
    </source>
</evidence>
<dbReference type="EMBL" id="AMQN01000814">
    <property type="status" value="NOT_ANNOTATED_CDS"/>
    <property type="molecule type" value="Genomic_DNA"/>
</dbReference>
<dbReference type="Pfam" id="PF03185">
    <property type="entry name" value="CaKB"/>
    <property type="match status" value="1"/>
</dbReference>
<evidence type="ECO:0000313" key="12">
    <source>
        <dbReference type="Proteomes" id="UP000014760"/>
    </source>
</evidence>
<reference evidence="12" key="1">
    <citation type="submission" date="2012-12" db="EMBL/GenBank/DDBJ databases">
        <authorList>
            <person name="Hellsten U."/>
            <person name="Grimwood J."/>
            <person name="Chapman J.A."/>
            <person name="Shapiro H."/>
            <person name="Aerts A."/>
            <person name="Otillar R.P."/>
            <person name="Terry A.Y."/>
            <person name="Boore J.L."/>
            <person name="Simakov O."/>
            <person name="Marletaz F."/>
            <person name="Cho S.-J."/>
            <person name="Edsinger-Gonzales E."/>
            <person name="Havlak P."/>
            <person name="Kuo D.-H."/>
            <person name="Larsson T."/>
            <person name="Lv J."/>
            <person name="Arendt D."/>
            <person name="Savage R."/>
            <person name="Osoegawa K."/>
            <person name="de Jong P."/>
            <person name="Lindberg D.R."/>
            <person name="Seaver E.C."/>
            <person name="Weisblat D.A."/>
            <person name="Putnam N.H."/>
            <person name="Grigoriev I.V."/>
            <person name="Rokhsar D.S."/>
        </authorList>
    </citation>
    <scope>NUCLEOTIDE SEQUENCE</scope>
    <source>
        <strain evidence="12">I ESC-2004</strain>
    </source>
</reference>
<keyword evidence="12" id="KW-1185">Reference proteome</keyword>
<dbReference type="EnsemblMetazoa" id="CapteT204716">
    <property type="protein sequence ID" value="CapteP204716"/>
    <property type="gene ID" value="CapteG204716"/>
</dbReference>
<dbReference type="OMA" id="SVMTWQQ"/>
<feature type="transmembrane region" description="Helical" evidence="9">
    <location>
        <begin position="165"/>
        <end position="183"/>
    </location>
</feature>
<evidence type="ECO:0000256" key="6">
    <source>
        <dbReference type="ARBA" id="ARBA00023136"/>
    </source>
</evidence>
<keyword evidence="7" id="KW-0325">Glycoprotein</keyword>
<dbReference type="PANTHER" id="PTHR10258:SF8">
    <property type="entry name" value="CALCIUM-ACTIVATED POTASSIUM CHANNEL BK ALPHA SUBUNIT DOMAIN-CONTAINING PROTEIN"/>
    <property type="match status" value="1"/>
</dbReference>
<dbReference type="HOGENOM" id="CLU_1262600_0_0_1"/>
<evidence type="ECO:0000256" key="3">
    <source>
        <dbReference type="ARBA" id="ARBA00022692"/>
    </source>
</evidence>
<dbReference type="AlphaFoldDB" id="R7V8Y4"/>
<reference evidence="11" key="3">
    <citation type="submission" date="2015-06" db="UniProtKB">
        <authorList>
            <consortium name="EnsemblMetazoa"/>
        </authorList>
    </citation>
    <scope>IDENTIFICATION</scope>
</reference>
<keyword evidence="3 9" id="KW-0812">Transmembrane</keyword>
<dbReference type="STRING" id="283909.R7V8Y4"/>
<evidence type="ECO:0000313" key="11">
    <source>
        <dbReference type="EnsemblMetazoa" id="CapteP204716"/>
    </source>
</evidence>
<organism evidence="10">
    <name type="scientific">Capitella teleta</name>
    <name type="common">Polychaete worm</name>
    <dbReference type="NCBI Taxonomy" id="283909"/>
    <lineage>
        <taxon>Eukaryota</taxon>
        <taxon>Metazoa</taxon>
        <taxon>Spiralia</taxon>
        <taxon>Lophotrochozoa</taxon>
        <taxon>Annelida</taxon>
        <taxon>Polychaeta</taxon>
        <taxon>Sedentaria</taxon>
        <taxon>Scolecida</taxon>
        <taxon>Capitellidae</taxon>
        <taxon>Capitella</taxon>
    </lineage>
</organism>
<dbReference type="GO" id="GO:0005513">
    <property type="term" value="P:detection of calcium ion"/>
    <property type="evidence" value="ECO:0007669"/>
    <property type="project" value="TreeGrafter"/>
</dbReference>
<accession>R7V8Y4</accession>
<keyword evidence="2" id="KW-0813">Transport</keyword>
<evidence type="ECO:0000256" key="8">
    <source>
        <dbReference type="ARBA" id="ARBA00023303"/>
    </source>
</evidence>
<sequence length="219" mass="24833">MRVNLLLALGILLGLMGASLLVAFGLWYVKPYMRIRDMQGGTCTTHVAFTTDELVTCTCAQDRSSSCLSQYPCLKVWVNITTEDGVQLDNVTVYDSYETFQFQHPTLQCSYHKCSRIAAQNLLAVEQFAESHAGIGDRFWCYFRPSDPSYAILDLVSAWTVVHCMLWPSVALVTGLVILVLHLNMDTAKSKRKNSHFNSLERPWLRHTDRNYVKVLSET</sequence>
<evidence type="ECO:0000256" key="2">
    <source>
        <dbReference type="ARBA" id="ARBA00022448"/>
    </source>
</evidence>
<keyword evidence="4 9" id="KW-1133">Transmembrane helix</keyword>
<protein>
    <submittedName>
        <fullName evidence="10 11">Uncharacterized protein</fullName>
    </submittedName>
</protein>
<evidence type="ECO:0000256" key="1">
    <source>
        <dbReference type="ARBA" id="ARBA00004141"/>
    </source>
</evidence>